<sequence>MPWYLYILECAGGRLYTGISTDVARRYAEHATGKGARFTRAHPPERLLLTVEFASRSDALKAEWAVKQMRSDAKRAWCARHADTLGQPLPSASP</sequence>
<comment type="similarity">
    <text evidence="1">Belongs to the UPF0213 family.</text>
</comment>
<dbReference type="PANTHER" id="PTHR34477">
    <property type="entry name" value="UPF0213 PROTEIN YHBQ"/>
    <property type="match status" value="1"/>
</dbReference>
<organism evidence="3 4">
    <name type="scientific">Crenobacter cavernae</name>
    <dbReference type="NCBI Taxonomy" id="2290923"/>
    <lineage>
        <taxon>Bacteria</taxon>
        <taxon>Pseudomonadati</taxon>
        <taxon>Pseudomonadota</taxon>
        <taxon>Betaproteobacteria</taxon>
        <taxon>Neisseriales</taxon>
        <taxon>Neisseriaceae</taxon>
        <taxon>Crenobacter</taxon>
    </lineage>
</organism>
<gene>
    <name evidence="3" type="ORF">EBB06_04745</name>
</gene>
<dbReference type="RefSeq" id="WP_129211974.1">
    <property type="nucleotide sequence ID" value="NZ_REGR01000003.1"/>
</dbReference>
<dbReference type="SUPFAM" id="SSF82771">
    <property type="entry name" value="GIY-YIG endonuclease"/>
    <property type="match status" value="1"/>
</dbReference>
<dbReference type="InterPro" id="IPR035901">
    <property type="entry name" value="GIY-YIG_endonuc_sf"/>
</dbReference>
<dbReference type="EMBL" id="REGR01000003">
    <property type="protein sequence ID" value="RXZ44417.1"/>
    <property type="molecule type" value="Genomic_DNA"/>
</dbReference>
<evidence type="ECO:0000313" key="4">
    <source>
        <dbReference type="Proteomes" id="UP000290682"/>
    </source>
</evidence>
<dbReference type="Pfam" id="PF01541">
    <property type="entry name" value="GIY-YIG"/>
    <property type="match status" value="1"/>
</dbReference>
<dbReference type="PROSITE" id="PS50164">
    <property type="entry name" value="GIY_YIG"/>
    <property type="match status" value="1"/>
</dbReference>
<dbReference type="Proteomes" id="UP000290682">
    <property type="component" value="Unassembled WGS sequence"/>
</dbReference>
<evidence type="ECO:0000313" key="3">
    <source>
        <dbReference type="EMBL" id="RXZ44417.1"/>
    </source>
</evidence>
<dbReference type="CDD" id="cd10456">
    <property type="entry name" value="GIY-YIG_UPF0213"/>
    <property type="match status" value="1"/>
</dbReference>
<keyword evidence="4" id="KW-1185">Reference proteome</keyword>
<feature type="domain" description="GIY-YIG" evidence="2">
    <location>
        <begin position="1"/>
        <end position="76"/>
    </location>
</feature>
<evidence type="ECO:0000256" key="1">
    <source>
        <dbReference type="ARBA" id="ARBA00007435"/>
    </source>
</evidence>
<dbReference type="Gene3D" id="3.40.1440.10">
    <property type="entry name" value="GIY-YIG endonuclease"/>
    <property type="match status" value="1"/>
</dbReference>
<comment type="caution">
    <text evidence="3">The sequence shown here is derived from an EMBL/GenBank/DDBJ whole genome shotgun (WGS) entry which is preliminary data.</text>
</comment>
<evidence type="ECO:0000259" key="2">
    <source>
        <dbReference type="PROSITE" id="PS50164"/>
    </source>
</evidence>
<proteinExistence type="inferred from homology"/>
<protein>
    <submittedName>
        <fullName evidence="3">GIY-YIG nuclease family protein</fullName>
    </submittedName>
</protein>
<dbReference type="InterPro" id="IPR000305">
    <property type="entry name" value="GIY-YIG_endonuc"/>
</dbReference>
<reference evidence="3 4" key="1">
    <citation type="submission" date="2018-10" db="EMBL/GenBank/DDBJ databases">
        <title>Draft genome of Fastidiocella sp. strain 375T, a bacterium isolated from a karstic cave dripping water.</title>
        <authorList>
            <person name="Coelho C."/>
            <person name="Verissimo A."/>
            <person name="Tiago I."/>
        </authorList>
    </citation>
    <scope>NUCLEOTIDE SEQUENCE [LARGE SCALE GENOMIC DNA]</scope>
    <source>
        <strain evidence="3 4">CAVE-375</strain>
    </source>
</reference>
<name>A0ABY0FDW0_9NEIS</name>
<dbReference type="PANTHER" id="PTHR34477:SF1">
    <property type="entry name" value="UPF0213 PROTEIN YHBQ"/>
    <property type="match status" value="1"/>
</dbReference>
<dbReference type="InterPro" id="IPR050190">
    <property type="entry name" value="UPF0213_domain"/>
</dbReference>
<accession>A0ABY0FDW0</accession>